<accession>A0A6A6H7Y1</accession>
<organism evidence="1 2">
    <name type="scientific">Viridothelium virens</name>
    <name type="common">Speckled blister lichen</name>
    <name type="synonym">Trypethelium virens</name>
    <dbReference type="NCBI Taxonomy" id="1048519"/>
    <lineage>
        <taxon>Eukaryota</taxon>
        <taxon>Fungi</taxon>
        <taxon>Dikarya</taxon>
        <taxon>Ascomycota</taxon>
        <taxon>Pezizomycotina</taxon>
        <taxon>Dothideomycetes</taxon>
        <taxon>Dothideomycetes incertae sedis</taxon>
        <taxon>Trypetheliales</taxon>
        <taxon>Trypetheliaceae</taxon>
        <taxon>Viridothelium</taxon>
    </lineage>
</organism>
<dbReference type="AlphaFoldDB" id="A0A6A6H7Y1"/>
<reference evidence="1" key="1">
    <citation type="journal article" date="2020" name="Stud. Mycol.">
        <title>101 Dothideomycetes genomes: a test case for predicting lifestyles and emergence of pathogens.</title>
        <authorList>
            <person name="Haridas S."/>
            <person name="Albert R."/>
            <person name="Binder M."/>
            <person name="Bloem J."/>
            <person name="Labutti K."/>
            <person name="Salamov A."/>
            <person name="Andreopoulos B."/>
            <person name="Baker S."/>
            <person name="Barry K."/>
            <person name="Bills G."/>
            <person name="Bluhm B."/>
            <person name="Cannon C."/>
            <person name="Castanera R."/>
            <person name="Culley D."/>
            <person name="Daum C."/>
            <person name="Ezra D."/>
            <person name="Gonzalez J."/>
            <person name="Henrissat B."/>
            <person name="Kuo A."/>
            <person name="Liang C."/>
            <person name="Lipzen A."/>
            <person name="Lutzoni F."/>
            <person name="Magnuson J."/>
            <person name="Mondo S."/>
            <person name="Nolan M."/>
            <person name="Ohm R."/>
            <person name="Pangilinan J."/>
            <person name="Park H.-J."/>
            <person name="Ramirez L."/>
            <person name="Alfaro M."/>
            <person name="Sun H."/>
            <person name="Tritt A."/>
            <person name="Yoshinaga Y."/>
            <person name="Zwiers L.-H."/>
            <person name="Turgeon B."/>
            <person name="Goodwin S."/>
            <person name="Spatafora J."/>
            <person name="Crous P."/>
            <person name="Grigoriev I."/>
        </authorList>
    </citation>
    <scope>NUCLEOTIDE SEQUENCE</scope>
    <source>
        <strain evidence="1">Tuck. ex Michener</strain>
    </source>
</reference>
<proteinExistence type="predicted"/>
<name>A0A6A6H7Y1_VIRVR</name>
<sequence>MAVPLIAYTVEHYNSLPELRLAKECIEAKHASKVLVDELADTFVQYGVEKELGVTLLHNHFLMEPKEMLVNVDSVAVPWNKDSGAEELGDVNASSWRFMEGGLMPYEFTYHGRKVPLDSFHLQRFLEAVRTILDTFGLMDIFGICLLDGKKIDSSATIEFTSGRANITLPFDSGPYNGVGIDAMWQFYSCHHPTKREQEARAGPIAFGQCENRCKGKPHESRHIANT</sequence>
<keyword evidence="2" id="KW-1185">Reference proteome</keyword>
<gene>
    <name evidence="1" type="ORF">EV356DRAFT_533626</name>
</gene>
<dbReference type="Proteomes" id="UP000800092">
    <property type="component" value="Unassembled WGS sequence"/>
</dbReference>
<evidence type="ECO:0000313" key="2">
    <source>
        <dbReference type="Proteomes" id="UP000800092"/>
    </source>
</evidence>
<dbReference type="EMBL" id="ML991805">
    <property type="protein sequence ID" value="KAF2233623.1"/>
    <property type="molecule type" value="Genomic_DNA"/>
</dbReference>
<evidence type="ECO:0000313" key="1">
    <source>
        <dbReference type="EMBL" id="KAF2233623.1"/>
    </source>
</evidence>
<dbReference type="OrthoDB" id="2322999at2759"/>
<protein>
    <submittedName>
        <fullName evidence="1">Uncharacterized protein</fullName>
    </submittedName>
</protein>